<dbReference type="EMBL" id="BAAATE010000033">
    <property type="protein sequence ID" value="GAA2691034.1"/>
    <property type="molecule type" value="Genomic_DNA"/>
</dbReference>
<proteinExistence type="predicted"/>
<name>A0ABN3T199_9ACTN</name>
<gene>
    <name evidence="2" type="ORF">GCM10010412_080980</name>
</gene>
<evidence type="ECO:0000313" key="2">
    <source>
        <dbReference type="EMBL" id="GAA2691034.1"/>
    </source>
</evidence>
<sequence length="67" mass="7712">MCPDRMMDDPGQLAGSRRRRPRAAVSTPPFASRFDLIADFTCEFFTPYAVSFDYGRMRMSVGRDVER</sequence>
<organism evidence="2 3">
    <name type="scientific">Nonomuraea recticatena</name>
    <dbReference type="NCBI Taxonomy" id="46178"/>
    <lineage>
        <taxon>Bacteria</taxon>
        <taxon>Bacillati</taxon>
        <taxon>Actinomycetota</taxon>
        <taxon>Actinomycetes</taxon>
        <taxon>Streptosporangiales</taxon>
        <taxon>Streptosporangiaceae</taxon>
        <taxon>Nonomuraea</taxon>
    </lineage>
</organism>
<reference evidence="2 3" key="1">
    <citation type="journal article" date="2019" name="Int. J. Syst. Evol. Microbiol.">
        <title>The Global Catalogue of Microorganisms (GCM) 10K type strain sequencing project: providing services to taxonomists for standard genome sequencing and annotation.</title>
        <authorList>
            <consortium name="The Broad Institute Genomics Platform"/>
            <consortium name="The Broad Institute Genome Sequencing Center for Infectious Disease"/>
            <person name="Wu L."/>
            <person name="Ma J."/>
        </authorList>
    </citation>
    <scope>NUCLEOTIDE SEQUENCE [LARGE SCALE GENOMIC DNA]</scope>
    <source>
        <strain evidence="2 3">JCM 6835</strain>
    </source>
</reference>
<keyword evidence="3" id="KW-1185">Reference proteome</keyword>
<accession>A0ABN3T199</accession>
<evidence type="ECO:0000313" key="3">
    <source>
        <dbReference type="Proteomes" id="UP001501666"/>
    </source>
</evidence>
<feature type="region of interest" description="Disordered" evidence="1">
    <location>
        <begin position="1"/>
        <end position="26"/>
    </location>
</feature>
<dbReference type="Proteomes" id="UP001501666">
    <property type="component" value="Unassembled WGS sequence"/>
</dbReference>
<evidence type="ECO:0000256" key="1">
    <source>
        <dbReference type="SAM" id="MobiDB-lite"/>
    </source>
</evidence>
<comment type="caution">
    <text evidence="2">The sequence shown here is derived from an EMBL/GenBank/DDBJ whole genome shotgun (WGS) entry which is preliminary data.</text>
</comment>
<protein>
    <submittedName>
        <fullName evidence="2">Uncharacterized protein</fullName>
    </submittedName>
</protein>